<name>A0A0F9LKG1_9ZZZZ</name>
<evidence type="ECO:0000313" key="1">
    <source>
        <dbReference type="EMBL" id="KKM87676.1"/>
    </source>
</evidence>
<comment type="caution">
    <text evidence="1">The sequence shown here is derived from an EMBL/GenBank/DDBJ whole genome shotgun (WGS) entry which is preliminary data.</text>
</comment>
<reference evidence="1" key="1">
    <citation type="journal article" date="2015" name="Nature">
        <title>Complex archaea that bridge the gap between prokaryotes and eukaryotes.</title>
        <authorList>
            <person name="Spang A."/>
            <person name="Saw J.H."/>
            <person name="Jorgensen S.L."/>
            <person name="Zaremba-Niedzwiedzka K."/>
            <person name="Martijn J."/>
            <person name="Lind A.E."/>
            <person name="van Eijk R."/>
            <person name="Schleper C."/>
            <person name="Guy L."/>
            <person name="Ettema T.J."/>
        </authorList>
    </citation>
    <scope>NUCLEOTIDE SEQUENCE</scope>
</reference>
<sequence>MIFAKALTVPAATAADSPVEAEIELAVGIIHKVEITFLDGPENEVHVVVKRPGLHQIFPTHEGSIVGNAITVEAVLDEPVEDGPLKVVVQAWSPDAGFAHEVTVRVHVLDRKLLHPPNETVPLIRKLSRAILGGS</sequence>
<accession>A0A0F9LKG1</accession>
<protein>
    <submittedName>
        <fullName evidence="1">Uncharacterized protein</fullName>
    </submittedName>
</protein>
<dbReference type="AlphaFoldDB" id="A0A0F9LKG1"/>
<dbReference type="EMBL" id="LAZR01007069">
    <property type="protein sequence ID" value="KKM87676.1"/>
    <property type="molecule type" value="Genomic_DNA"/>
</dbReference>
<proteinExistence type="predicted"/>
<organism evidence="1">
    <name type="scientific">marine sediment metagenome</name>
    <dbReference type="NCBI Taxonomy" id="412755"/>
    <lineage>
        <taxon>unclassified sequences</taxon>
        <taxon>metagenomes</taxon>
        <taxon>ecological metagenomes</taxon>
    </lineage>
</organism>
<gene>
    <name evidence="1" type="ORF">LCGC14_1266540</name>
</gene>